<evidence type="ECO:0000313" key="2">
    <source>
        <dbReference type="Proteomes" id="UP000035680"/>
    </source>
</evidence>
<proteinExistence type="predicted"/>
<dbReference type="GO" id="GO:0016020">
    <property type="term" value="C:membrane"/>
    <property type="evidence" value="ECO:0007669"/>
    <property type="project" value="TreeGrafter"/>
</dbReference>
<dbReference type="GO" id="GO:0046513">
    <property type="term" value="P:ceramide biosynthetic process"/>
    <property type="evidence" value="ECO:0007669"/>
    <property type="project" value="TreeGrafter"/>
</dbReference>
<reference evidence="2" key="1">
    <citation type="submission" date="2014-07" db="EMBL/GenBank/DDBJ databases">
        <authorList>
            <person name="Martin A.A"/>
            <person name="De Silva N."/>
        </authorList>
    </citation>
    <scope>NUCLEOTIDE SEQUENCE</scope>
</reference>
<dbReference type="InterPro" id="IPR050187">
    <property type="entry name" value="Lipid_Phosphate_FormReg"/>
</dbReference>
<dbReference type="GO" id="GO:0001729">
    <property type="term" value="F:ceramide kinase activity"/>
    <property type="evidence" value="ECO:0007669"/>
    <property type="project" value="TreeGrafter"/>
</dbReference>
<dbReference type="InterPro" id="IPR016064">
    <property type="entry name" value="NAD/diacylglycerol_kinase_sf"/>
</dbReference>
<accession>A0A0K0F6U2</accession>
<evidence type="ECO:0000259" key="1">
    <source>
        <dbReference type="PROSITE" id="PS50146"/>
    </source>
</evidence>
<dbReference type="PROSITE" id="PS50146">
    <property type="entry name" value="DAGK"/>
    <property type="match status" value="1"/>
</dbReference>
<dbReference type="WBParaSite" id="SVE_0453800.1">
    <property type="protein sequence ID" value="SVE_0453800.1"/>
    <property type="gene ID" value="SVE_0453800"/>
</dbReference>
<dbReference type="GO" id="GO:0004143">
    <property type="term" value="F:ATP-dependent diacylglycerol kinase activity"/>
    <property type="evidence" value="ECO:0007669"/>
    <property type="project" value="TreeGrafter"/>
</dbReference>
<dbReference type="InterPro" id="IPR017438">
    <property type="entry name" value="ATP-NAD_kinase_N"/>
</dbReference>
<name>A0A0K0F6U2_STRVS</name>
<dbReference type="Pfam" id="PF00781">
    <property type="entry name" value="DAGK_cat"/>
    <property type="match status" value="1"/>
</dbReference>
<reference evidence="3" key="2">
    <citation type="submission" date="2015-08" db="UniProtKB">
        <authorList>
            <consortium name="WormBaseParasite"/>
        </authorList>
    </citation>
    <scope>IDENTIFICATION</scope>
</reference>
<dbReference type="Proteomes" id="UP000035680">
    <property type="component" value="Unassembled WGS sequence"/>
</dbReference>
<dbReference type="SUPFAM" id="SSF111331">
    <property type="entry name" value="NAD kinase/diacylglycerol kinase-like"/>
    <property type="match status" value="1"/>
</dbReference>
<organism evidence="2 3">
    <name type="scientific">Strongyloides venezuelensis</name>
    <name type="common">Threadworm</name>
    <dbReference type="NCBI Taxonomy" id="75913"/>
    <lineage>
        <taxon>Eukaryota</taxon>
        <taxon>Metazoa</taxon>
        <taxon>Ecdysozoa</taxon>
        <taxon>Nematoda</taxon>
        <taxon>Chromadorea</taxon>
        <taxon>Rhabditida</taxon>
        <taxon>Tylenchina</taxon>
        <taxon>Panagrolaimomorpha</taxon>
        <taxon>Strongyloidoidea</taxon>
        <taxon>Strongyloididae</taxon>
        <taxon>Strongyloides</taxon>
    </lineage>
</organism>
<evidence type="ECO:0000313" key="3">
    <source>
        <dbReference type="WBParaSite" id="SVE_0453800.1"/>
    </source>
</evidence>
<dbReference type="InterPro" id="IPR001206">
    <property type="entry name" value="Diacylglycerol_kinase_cat_dom"/>
</dbReference>
<dbReference type="PANTHER" id="PTHR12358">
    <property type="entry name" value="SPHINGOSINE KINASE"/>
    <property type="match status" value="1"/>
</dbReference>
<dbReference type="GO" id="GO:0046512">
    <property type="term" value="P:sphingosine biosynthetic process"/>
    <property type="evidence" value="ECO:0007669"/>
    <property type="project" value="TreeGrafter"/>
</dbReference>
<sequence length="485" mass="55045">MFVINKFKSVGTTLYNHKKKTIVGAYLLYLGGDYCNDLIRDAKIRNYYAKEAVKYGEVPCNGTKPRRLTVLVNKMANERKVYDKFKTNVLPLFNLAGIKVTIIHTKDADEMEAVASALDYEEADCLYVVGGDGTLSRVLTGIYKNKDGPLFPIGHFPGGNDNKGLLSLRGNVFKSHDDVRLYCESGMAVIEETVAPVFPIKCEISIPVKNEPTTDDNEQKEDKENEQKFEVKTLYSISGVNGGWFPMVEEHKQKLWYFFGIKRYFTYLWDGLKRFPGEIEVNVTHTKFCPGCKRCLQDVVLAKIEKKKFEREQNNHTVSWWRNLFGSGRKLGEKNHNSPKSIPKEPLAVNEECGIPADECIVSSGIDLIVENEIGSKGNGLNFLIGGSGYNRFEAIKDGWNRTSSGDDCFKSVDEKFYNEKASFKANTLEMTLTKMPNKWTQIWVAGEKIDLTEDFKNALVKIEATKQKFDMYLPKNIRLNLSQL</sequence>
<dbReference type="STRING" id="75913.A0A0K0F6U2"/>
<dbReference type="Gene3D" id="3.40.50.10330">
    <property type="entry name" value="Probable inorganic polyphosphate/atp-NAD kinase, domain 1"/>
    <property type="match status" value="1"/>
</dbReference>
<keyword evidence="2" id="KW-1185">Reference proteome</keyword>
<feature type="domain" description="DAGKc" evidence="1">
    <location>
        <begin position="63"/>
        <end position="162"/>
    </location>
</feature>
<dbReference type="PANTHER" id="PTHR12358:SF31">
    <property type="entry name" value="ACYLGLYCEROL KINASE, MITOCHONDRIAL"/>
    <property type="match status" value="1"/>
</dbReference>
<dbReference type="GO" id="GO:0005739">
    <property type="term" value="C:mitochondrion"/>
    <property type="evidence" value="ECO:0007669"/>
    <property type="project" value="TreeGrafter"/>
</dbReference>
<dbReference type="AlphaFoldDB" id="A0A0K0F6U2"/>
<protein>
    <submittedName>
        <fullName evidence="3">Acylglycerol kinase, mitochondrial (inferred by orthology to a human protein)</fullName>
    </submittedName>
</protein>
<dbReference type="GO" id="GO:0047620">
    <property type="term" value="F:acylglycerol kinase activity"/>
    <property type="evidence" value="ECO:0007669"/>
    <property type="project" value="TreeGrafter"/>
</dbReference>